<accession>W3WKJ3</accession>
<dbReference type="KEGG" id="pfy:PFICI_14264"/>
<dbReference type="EMBL" id="KI912120">
    <property type="protein sequence ID" value="ETS74398.1"/>
    <property type="molecule type" value="Genomic_DNA"/>
</dbReference>
<protein>
    <submittedName>
        <fullName evidence="1">Uncharacterized protein</fullName>
    </submittedName>
</protein>
<gene>
    <name evidence="1" type="ORF">PFICI_14264</name>
</gene>
<keyword evidence="2" id="KW-1185">Reference proteome</keyword>
<dbReference type="eggNOG" id="ENOG502SQW0">
    <property type="taxonomic scope" value="Eukaryota"/>
</dbReference>
<dbReference type="GeneID" id="19279277"/>
<dbReference type="Proteomes" id="UP000030651">
    <property type="component" value="Unassembled WGS sequence"/>
</dbReference>
<evidence type="ECO:0000313" key="2">
    <source>
        <dbReference type="Proteomes" id="UP000030651"/>
    </source>
</evidence>
<dbReference type="InterPro" id="IPR046486">
    <property type="entry name" value="DUF6579"/>
</dbReference>
<dbReference type="Pfam" id="PF20219">
    <property type="entry name" value="DUF6579"/>
    <property type="match status" value="1"/>
</dbReference>
<organism evidence="1 2">
    <name type="scientific">Pestalotiopsis fici (strain W106-1 / CGMCC3.15140)</name>
    <dbReference type="NCBI Taxonomy" id="1229662"/>
    <lineage>
        <taxon>Eukaryota</taxon>
        <taxon>Fungi</taxon>
        <taxon>Dikarya</taxon>
        <taxon>Ascomycota</taxon>
        <taxon>Pezizomycotina</taxon>
        <taxon>Sordariomycetes</taxon>
        <taxon>Xylariomycetidae</taxon>
        <taxon>Amphisphaeriales</taxon>
        <taxon>Sporocadaceae</taxon>
        <taxon>Pestalotiopsis</taxon>
    </lineage>
</organism>
<dbReference type="OrthoDB" id="3852249at2759"/>
<sequence length="303" mass="34138">MEQLIRTLSSSQRNGGKMIRIGSGPMSVVKMIEAGQHLWKATQDVDSIPKAITIINEAIPVFQVMAKSICDSTKVAVSFSNIAAQLGTIGNLVVTCQGVKALQLIASQLKDMNDTLQAQTALLSIEKFPQAVYDIVEEALHNYQDTDDISNWFFVYHPDTLWTPGFHRLVKDKGLHRRFCGHSNQLDAAIVYMLAAREYSERAARNANKTGKSKRKIRLHLLIPAYQPVLIKDPVRFPEALGDFMVHGKIHNSTPLVWINIDQDQEHCLSGVGRWRPPSQKWFEAMFNQRLEPKTRELGKPLP</sequence>
<dbReference type="RefSeq" id="XP_007841036.1">
    <property type="nucleotide sequence ID" value="XM_007842845.1"/>
</dbReference>
<name>W3WKJ3_PESFW</name>
<evidence type="ECO:0000313" key="1">
    <source>
        <dbReference type="EMBL" id="ETS74398.1"/>
    </source>
</evidence>
<dbReference type="AlphaFoldDB" id="W3WKJ3"/>
<dbReference type="HOGENOM" id="CLU_918620_0_0_1"/>
<dbReference type="InParanoid" id="W3WKJ3"/>
<reference evidence="2" key="1">
    <citation type="journal article" date="2015" name="BMC Genomics">
        <title>Genomic and transcriptomic analysis of the endophytic fungus Pestalotiopsis fici reveals its lifestyle and high potential for synthesis of natural products.</title>
        <authorList>
            <person name="Wang X."/>
            <person name="Zhang X."/>
            <person name="Liu L."/>
            <person name="Xiang M."/>
            <person name="Wang W."/>
            <person name="Sun X."/>
            <person name="Che Y."/>
            <person name="Guo L."/>
            <person name="Liu G."/>
            <person name="Guo L."/>
            <person name="Wang C."/>
            <person name="Yin W.B."/>
            <person name="Stadler M."/>
            <person name="Zhang X."/>
            <person name="Liu X."/>
        </authorList>
    </citation>
    <scope>NUCLEOTIDE SEQUENCE [LARGE SCALE GENOMIC DNA]</scope>
    <source>
        <strain evidence="2">W106-1 / CGMCC3.15140</strain>
    </source>
</reference>
<proteinExistence type="predicted"/>